<protein>
    <submittedName>
        <fullName evidence="2">Uncharacterized protein</fullName>
    </submittedName>
</protein>
<organism evidence="2">
    <name type="scientific">viral metagenome</name>
    <dbReference type="NCBI Taxonomy" id="1070528"/>
    <lineage>
        <taxon>unclassified sequences</taxon>
        <taxon>metagenomes</taxon>
        <taxon>organismal metagenomes</taxon>
    </lineage>
</organism>
<sequence>MFLYNSNFSVNKPIDSVFKLIYEVPEDYSSVSFKDNGNDNDDEEDDNDNDNDSNDSRVALDMKDSTNINSDLYKILEWNINNNWDIINGRRRKIESAYLYVNDFPKYLKEVVVEDDNYIRLRRKHTIVTDGEKYKVIVTKNKITNLKLGYLYIIKALCTLKIVKIREKVSLTYINDKETKIDVAVKVNIPIIINDELEKYLNVVFQSVLNNIKNKIVS</sequence>
<feature type="compositionally biased region" description="Acidic residues" evidence="1">
    <location>
        <begin position="38"/>
        <end position="53"/>
    </location>
</feature>
<proteinExistence type="predicted"/>
<evidence type="ECO:0000256" key="1">
    <source>
        <dbReference type="SAM" id="MobiDB-lite"/>
    </source>
</evidence>
<dbReference type="EMBL" id="MN740459">
    <property type="protein sequence ID" value="QHU27582.1"/>
    <property type="molecule type" value="Genomic_DNA"/>
</dbReference>
<reference evidence="2" key="1">
    <citation type="journal article" date="2020" name="Nature">
        <title>Giant virus diversity and host interactions through global metagenomics.</title>
        <authorList>
            <person name="Schulz F."/>
            <person name="Roux S."/>
            <person name="Paez-Espino D."/>
            <person name="Jungbluth S."/>
            <person name="Walsh D.A."/>
            <person name="Denef V.J."/>
            <person name="McMahon K.D."/>
            <person name="Konstantinidis K.T."/>
            <person name="Eloe-Fadrosh E.A."/>
            <person name="Kyrpides N.C."/>
            <person name="Woyke T."/>
        </authorList>
    </citation>
    <scope>NUCLEOTIDE SEQUENCE</scope>
    <source>
        <strain evidence="2">GVMAG-M-3300027769-26</strain>
    </source>
</reference>
<accession>A0A6C0LEC1</accession>
<name>A0A6C0LEC1_9ZZZZ</name>
<evidence type="ECO:0000313" key="2">
    <source>
        <dbReference type="EMBL" id="QHU27582.1"/>
    </source>
</evidence>
<dbReference type="AlphaFoldDB" id="A0A6C0LEC1"/>
<feature type="region of interest" description="Disordered" evidence="1">
    <location>
        <begin position="31"/>
        <end position="60"/>
    </location>
</feature>